<evidence type="ECO:0000256" key="1">
    <source>
        <dbReference type="SAM" id="MobiDB-lite"/>
    </source>
</evidence>
<evidence type="ECO:0000313" key="3">
    <source>
        <dbReference type="Proteomes" id="UP000645966"/>
    </source>
</evidence>
<accession>A0A934HYT8</accession>
<dbReference type="AlphaFoldDB" id="A0A934HYT8"/>
<comment type="caution">
    <text evidence="2">The sequence shown here is derived from an EMBL/GenBank/DDBJ whole genome shotgun (WGS) entry which is preliminary data.</text>
</comment>
<proteinExistence type="predicted"/>
<reference evidence="2" key="1">
    <citation type="submission" date="2020-12" db="EMBL/GenBank/DDBJ databases">
        <title>Genome public.</title>
        <authorList>
            <person name="Sun Q."/>
        </authorList>
    </citation>
    <scope>NUCLEOTIDE SEQUENCE</scope>
    <source>
        <strain evidence="2">CCM 8863</strain>
    </source>
</reference>
<dbReference type="RefSeq" id="WP_198738504.1">
    <property type="nucleotide sequence ID" value="NZ_JAEIOS010000012.1"/>
</dbReference>
<sequence length="123" mass="13988">MNFDSMMPPDPFAGDPNDPASFLEADEPLPPLSDEERERVREDLELVGEFRRALEPRGVLGVFFMCEDCDEQHYYDWDIMAANMRATLAGELSPVHEPSARPDPSAYVPWDYCLGFLDGMEAR</sequence>
<dbReference type="InterPro" id="IPR035165">
    <property type="entry name" value="DUF5319"/>
</dbReference>
<protein>
    <submittedName>
        <fullName evidence="2">DUF5319 domain-containing protein</fullName>
    </submittedName>
</protein>
<feature type="region of interest" description="Disordered" evidence="1">
    <location>
        <begin position="1"/>
        <end position="39"/>
    </location>
</feature>
<keyword evidence="3" id="KW-1185">Reference proteome</keyword>
<dbReference type="EMBL" id="JAEIOS010000012">
    <property type="protein sequence ID" value="MBI8989458.1"/>
    <property type="molecule type" value="Genomic_DNA"/>
</dbReference>
<evidence type="ECO:0000313" key="2">
    <source>
        <dbReference type="EMBL" id="MBI8989458.1"/>
    </source>
</evidence>
<name>A0A934HYT8_9CORY</name>
<dbReference type="Pfam" id="PF17252">
    <property type="entry name" value="DUF5319"/>
    <property type="match status" value="1"/>
</dbReference>
<dbReference type="Proteomes" id="UP000645966">
    <property type="component" value="Unassembled WGS sequence"/>
</dbReference>
<gene>
    <name evidence="2" type="ORF">JDV75_06745</name>
</gene>
<organism evidence="2 3">
    <name type="scientific">Corynebacterium meridianum</name>
    <dbReference type="NCBI Taxonomy" id="2765363"/>
    <lineage>
        <taxon>Bacteria</taxon>
        <taxon>Bacillati</taxon>
        <taxon>Actinomycetota</taxon>
        <taxon>Actinomycetes</taxon>
        <taxon>Mycobacteriales</taxon>
        <taxon>Corynebacteriaceae</taxon>
        <taxon>Corynebacterium</taxon>
    </lineage>
</organism>